<keyword evidence="3" id="KW-0802">TPR repeat</keyword>
<dbReference type="InParanoid" id="A0A059DI17"/>
<dbReference type="OrthoDB" id="739241at2759"/>
<dbReference type="OMA" id="RGRCELY"/>
<dbReference type="eggNOG" id="KOG4197">
    <property type="taxonomic scope" value="Eukaryota"/>
</dbReference>
<dbReference type="InterPro" id="IPR002885">
    <property type="entry name" value="PPR_rpt"/>
</dbReference>
<name>A0A059DI17_EUCGR</name>
<dbReference type="Gramene" id="KCW90031">
    <property type="protein sequence ID" value="KCW90031"/>
    <property type="gene ID" value="EUGRSUZ_A02234"/>
</dbReference>
<dbReference type="InterPro" id="IPR019734">
    <property type="entry name" value="TPR_rpt"/>
</dbReference>
<evidence type="ECO:0000256" key="3">
    <source>
        <dbReference type="PROSITE-ProRule" id="PRU00339"/>
    </source>
</evidence>
<accession>A0A059DI17</accession>
<protein>
    <submittedName>
        <fullName evidence="6">Uncharacterized protein</fullName>
    </submittedName>
</protein>
<reference evidence="6" key="1">
    <citation type="submission" date="2013-07" db="EMBL/GenBank/DDBJ databases">
        <title>The genome of Eucalyptus grandis.</title>
        <authorList>
            <person name="Schmutz J."/>
            <person name="Hayes R."/>
            <person name="Myburg A."/>
            <person name="Tuskan G."/>
            <person name="Grattapaglia D."/>
            <person name="Rokhsar D.S."/>
        </authorList>
    </citation>
    <scope>NUCLEOTIDE SEQUENCE</scope>
    <source>
        <tissue evidence="6">Leaf extractions</tissue>
    </source>
</reference>
<evidence type="ECO:0000256" key="4">
    <source>
        <dbReference type="PROSITE-ProRule" id="PRU00708"/>
    </source>
</evidence>
<dbReference type="KEGG" id="egr:104444011"/>
<dbReference type="PROSITE" id="PS51375">
    <property type="entry name" value="PPR"/>
    <property type="match status" value="1"/>
</dbReference>
<dbReference type="STRING" id="71139.A0A059DI17"/>
<dbReference type="PANTHER" id="PTHR45717">
    <property type="entry name" value="OS12G0527900 PROTEIN"/>
    <property type="match status" value="1"/>
</dbReference>
<dbReference type="GO" id="GO:0003729">
    <property type="term" value="F:mRNA binding"/>
    <property type="evidence" value="ECO:0007669"/>
    <property type="project" value="UniProtKB-ARBA"/>
</dbReference>
<dbReference type="NCBIfam" id="TIGR00756">
    <property type="entry name" value="PPR"/>
    <property type="match status" value="3"/>
</dbReference>
<evidence type="ECO:0000313" key="6">
    <source>
        <dbReference type="EMBL" id="KCW90031.1"/>
    </source>
</evidence>
<sequence length="643" mass="72775">MLDRFSGPHHSVQETLFRYSEGRDLVDDRQESFGVSMWALRRASGPLKNCSSGVVLGRSSSVKSESHVDDATGIIRLPMLESFDQVGDNISSRRFMRVFSFSSKAHGRSCVEEDDYKAELGASINTKSISESKEDVDDGLISEAEFSHHDDEESSGSSSEKLEMKTRPTGRTSVRRASSALFTAIVRTSSQSLRTVLDKWLEEGKDLSRDEISLTMSNLRGRKMYGRALQLSEWLKKHFPSSERDYASQVDLIAKVLGLEEAENYVENIPESFQGERVYRTLLASCVMANNIRKAEEVFNKMGDREFPLTPFACDQLLLLYSRHDRKKISDVLLLMEKENVKPSAFTYRLLINVKGRINDLKGMDQVVEAMKAEGMECDLMTKASLAQYYISGGMKEKVEAIVKEMEGGDWKRHRPACEYLLPIYAGLGKADEVRRVWAICMPKPTLSEFTAVMEAWGKLKDIKEAEATFNLMMETGCRIPSKTYLVLLKMYVDNKMPNKAKDVVRRMSDSGCVIGPLTWDALVRLYVEAGEVEKADSFLQKAVKKNPQKPMYSSMTAIMEEYAKRGDVHKSEKIFHQIRQAGYPGRAQLFRFLTMAYINAKAPAYGLWERMKADDIFPDKNLVRQLALVNPFKSSSVSNLLD</sequence>
<dbReference type="Gene3D" id="1.25.40.10">
    <property type="entry name" value="Tetratricopeptide repeat domain"/>
    <property type="match status" value="2"/>
</dbReference>
<dbReference type="SUPFAM" id="SSF48452">
    <property type="entry name" value="TPR-like"/>
    <property type="match status" value="1"/>
</dbReference>
<dbReference type="Pfam" id="PF13812">
    <property type="entry name" value="PPR_3"/>
    <property type="match status" value="1"/>
</dbReference>
<dbReference type="PANTHER" id="PTHR45717:SF15">
    <property type="entry name" value="AGL218WP"/>
    <property type="match status" value="1"/>
</dbReference>
<evidence type="ECO:0000256" key="5">
    <source>
        <dbReference type="SAM" id="MobiDB-lite"/>
    </source>
</evidence>
<dbReference type="EMBL" id="KK198753">
    <property type="protein sequence ID" value="KCW90031.1"/>
    <property type="molecule type" value="Genomic_DNA"/>
</dbReference>
<gene>
    <name evidence="6" type="ORF">EUGRSUZ_A02234</name>
</gene>
<evidence type="ECO:0000256" key="1">
    <source>
        <dbReference type="ARBA" id="ARBA00007626"/>
    </source>
</evidence>
<dbReference type="PROSITE" id="PS50005">
    <property type="entry name" value="TPR"/>
    <property type="match status" value="1"/>
</dbReference>
<dbReference type="AlphaFoldDB" id="A0A059DI17"/>
<dbReference type="GO" id="GO:0005739">
    <property type="term" value="C:mitochondrion"/>
    <property type="evidence" value="ECO:0000318"/>
    <property type="project" value="GO_Central"/>
</dbReference>
<proteinExistence type="inferred from homology"/>
<feature type="region of interest" description="Disordered" evidence="5">
    <location>
        <begin position="143"/>
        <end position="173"/>
    </location>
</feature>
<feature type="repeat" description="TPR" evidence="3">
    <location>
        <begin position="517"/>
        <end position="550"/>
    </location>
</feature>
<dbReference type="InterPro" id="IPR011990">
    <property type="entry name" value="TPR-like_helical_dom_sf"/>
</dbReference>
<evidence type="ECO:0000256" key="2">
    <source>
        <dbReference type="ARBA" id="ARBA00022737"/>
    </source>
</evidence>
<organism evidence="6">
    <name type="scientific">Eucalyptus grandis</name>
    <name type="common">Flooded gum</name>
    <dbReference type="NCBI Taxonomy" id="71139"/>
    <lineage>
        <taxon>Eukaryota</taxon>
        <taxon>Viridiplantae</taxon>
        <taxon>Streptophyta</taxon>
        <taxon>Embryophyta</taxon>
        <taxon>Tracheophyta</taxon>
        <taxon>Spermatophyta</taxon>
        <taxon>Magnoliopsida</taxon>
        <taxon>eudicotyledons</taxon>
        <taxon>Gunneridae</taxon>
        <taxon>Pentapetalae</taxon>
        <taxon>rosids</taxon>
        <taxon>malvids</taxon>
        <taxon>Myrtales</taxon>
        <taxon>Myrtaceae</taxon>
        <taxon>Myrtoideae</taxon>
        <taxon>Eucalypteae</taxon>
        <taxon>Eucalyptus</taxon>
    </lineage>
</organism>
<feature type="repeat" description="PPR" evidence="4">
    <location>
        <begin position="481"/>
        <end position="515"/>
    </location>
</feature>
<dbReference type="Pfam" id="PF01535">
    <property type="entry name" value="PPR"/>
    <property type="match status" value="5"/>
</dbReference>
<comment type="similarity">
    <text evidence="1">Belongs to the PPR family. P subfamily.</text>
</comment>
<keyword evidence="2" id="KW-0677">Repeat</keyword>